<sequence>MNLTKIIAHLAIIATTMGVLAEAGNVNQQAPRTGVSNEDAFVGPRSHANTPIVTPVPTPVPTAATPPPTPYAIPAPASNSATANAPQLPTKPSDKDNNNAKIGNNTPGSGHDNTIGSVNNDKPVSANKAASSKEERDTSGANAGAGVGGHVGRAAIGGHSSGVATGGHVGGAAAGGHVGGAVAGGHVTGAARVGALVWGPSTSYLRVLFYGRFTKG</sequence>
<dbReference type="Proteomes" id="UP000440367">
    <property type="component" value="Unassembled WGS sequence"/>
</dbReference>
<dbReference type="Proteomes" id="UP000437068">
    <property type="component" value="Unassembled WGS sequence"/>
</dbReference>
<feature type="chain" id="PRO_5036163688" description="RxLR effector protein" evidence="2">
    <location>
        <begin position="22"/>
        <end position="216"/>
    </location>
</feature>
<dbReference type="Proteomes" id="UP000429523">
    <property type="component" value="Unassembled WGS sequence"/>
</dbReference>
<dbReference type="EMBL" id="QXFZ01001168">
    <property type="protein sequence ID" value="KAE9095551.1"/>
    <property type="molecule type" value="Genomic_DNA"/>
</dbReference>
<evidence type="ECO:0000313" key="12">
    <source>
        <dbReference type="Proteomes" id="UP000440732"/>
    </source>
</evidence>
<feature type="signal peptide" evidence="2">
    <location>
        <begin position="1"/>
        <end position="21"/>
    </location>
</feature>
<evidence type="ECO:0000313" key="5">
    <source>
        <dbReference type="EMBL" id="KAE9095551.1"/>
    </source>
</evidence>
<protein>
    <recommendedName>
        <fullName evidence="15">RxLR effector protein</fullName>
    </recommendedName>
</protein>
<dbReference type="Proteomes" id="UP000441208">
    <property type="component" value="Unassembled WGS sequence"/>
</dbReference>
<evidence type="ECO:0000313" key="14">
    <source>
        <dbReference type="Proteomes" id="UP000460718"/>
    </source>
</evidence>
<dbReference type="Proteomes" id="UP000440732">
    <property type="component" value="Unassembled WGS sequence"/>
</dbReference>
<evidence type="ECO:0000313" key="4">
    <source>
        <dbReference type="EMBL" id="KAE8994756.1"/>
    </source>
</evidence>
<evidence type="ECO:0000313" key="13">
    <source>
        <dbReference type="Proteomes" id="UP000441208"/>
    </source>
</evidence>
<dbReference type="EMBL" id="QXGF01001228">
    <property type="protein sequence ID" value="KAE8931541.1"/>
    <property type="molecule type" value="Genomic_DNA"/>
</dbReference>
<dbReference type="AlphaFoldDB" id="A0A6A3EHY6"/>
<evidence type="ECO:0000313" key="11">
    <source>
        <dbReference type="Proteomes" id="UP000440367"/>
    </source>
</evidence>
<evidence type="ECO:0000313" key="6">
    <source>
        <dbReference type="EMBL" id="KAE9126015.1"/>
    </source>
</evidence>
<evidence type="ECO:0000256" key="1">
    <source>
        <dbReference type="SAM" id="MobiDB-lite"/>
    </source>
</evidence>
<evidence type="ECO:0000313" key="9">
    <source>
        <dbReference type="Proteomes" id="UP000429523"/>
    </source>
</evidence>
<evidence type="ECO:0000313" key="3">
    <source>
        <dbReference type="EMBL" id="KAE8931541.1"/>
    </source>
</evidence>
<name>A0A6A3EHY6_9STRA</name>
<dbReference type="EMBL" id="QXGA01001198">
    <property type="protein sequence ID" value="KAE9126015.1"/>
    <property type="molecule type" value="Genomic_DNA"/>
</dbReference>
<proteinExistence type="predicted"/>
<organism evidence="3 9">
    <name type="scientific">Phytophthora fragariae</name>
    <dbReference type="NCBI Taxonomy" id="53985"/>
    <lineage>
        <taxon>Eukaryota</taxon>
        <taxon>Sar</taxon>
        <taxon>Stramenopiles</taxon>
        <taxon>Oomycota</taxon>
        <taxon>Peronosporomycetes</taxon>
        <taxon>Peronosporales</taxon>
        <taxon>Peronosporaceae</taxon>
        <taxon>Phytophthora</taxon>
    </lineage>
</organism>
<keyword evidence="2" id="KW-0732">Signal</keyword>
<feature type="compositionally biased region" description="Low complexity" evidence="1">
    <location>
        <begin position="74"/>
        <end position="86"/>
    </location>
</feature>
<evidence type="ECO:0000313" key="10">
    <source>
        <dbReference type="Proteomes" id="UP000437068"/>
    </source>
</evidence>
<feature type="region of interest" description="Disordered" evidence="1">
    <location>
        <begin position="30"/>
        <end position="146"/>
    </location>
</feature>
<reference evidence="9 10" key="1">
    <citation type="submission" date="2018-08" db="EMBL/GenBank/DDBJ databases">
        <title>Genomic investigation of the strawberry pathogen Phytophthora fragariae indicates pathogenicity is determined by transcriptional variation in three key races.</title>
        <authorList>
            <person name="Adams T.M."/>
            <person name="Armitage A.D."/>
            <person name="Sobczyk M.K."/>
            <person name="Bates H.J."/>
            <person name="Dunwell J.M."/>
            <person name="Nellist C.F."/>
            <person name="Harrison R.J."/>
        </authorList>
    </citation>
    <scope>NUCLEOTIDE SEQUENCE [LARGE SCALE GENOMIC DNA]</scope>
    <source>
        <strain evidence="8 10">A4</strain>
        <strain evidence="7 11">BC-1</strain>
        <strain evidence="6 12">NOV-5</strain>
        <strain evidence="5 13">NOV-71</strain>
        <strain evidence="3 9">NOV-9</strain>
        <strain evidence="4 14">SCRP245</strain>
    </source>
</reference>
<evidence type="ECO:0008006" key="15">
    <source>
        <dbReference type="Google" id="ProtNLM"/>
    </source>
</evidence>
<gene>
    <name evidence="8" type="ORF">PF001_g16480</name>
    <name evidence="7" type="ORF">PF002_g18509</name>
    <name evidence="6" type="ORF">PF006_g16834</name>
    <name evidence="5" type="ORF">PF007_g17338</name>
    <name evidence="3" type="ORF">PF009_g18402</name>
    <name evidence="4" type="ORF">PF011_g16608</name>
</gene>
<accession>A0A6A3EHY6</accession>
<dbReference type="EMBL" id="QXGD01001220">
    <property type="protein sequence ID" value="KAE9211523.1"/>
    <property type="molecule type" value="Genomic_DNA"/>
</dbReference>
<feature type="compositionally biased region" description="Pro residues" evidence="1">
    <location>
        <begin position="54"/>
        <end position="73"/>
    </location>
</feature>
<comment type="caution">
    <text evidence="3">The sequence shown here is derived from an EMBL/GenBank/DDBJ whole genome shotgun (WGS) entry which is preliminary data.</text>
</comment>
<dbReference type="EMBL" id="QXFW01001200">
    <property type="protein sequence ID" value="KAE8994756.1"/>
    <property type="molecule type" value="Genomic_DNA"/>
</dbReference>
<dbReference type="EMBL" id="QXGE01001134">
    <property type="protein sequence ID" value="KAE9297284.1"/>
    <property type="molecule type" value="Genomic_DNA"/>
</dbReference>
<dbReference type="Proteomes" id="UP000460718">
    <property type="component" value="Unassembled WGS sequence"/>
</dbReference>
<feature type="compositionally biased region" description="Polar residues" evidence="1">
    <location>
        <begin position="99"/>
        <end position="122"/>
    </location>
</feature>
<evidence type="ECO:0000313" key="7">
    <source>
        <dbReference type="EMBL" id="KAE9211523.1"/>
    </source>
</evidence>
<evidence type="ECO:0000313" key="8">
    <source>
        <dbReference type="EMBL" id="KAE9297284.1"/>
    </source>
</evidence>
<evidence type="ECO:0000256" key="2">
    <source>
        <dbReference type="SAM" id="SignalP"/>
    </source>
</evidence>